<dbReference type="CDD" id="cd00801">
    <property type="entry name" value="INT_P4_C"/>
    <property type="match status" value="1"/>
</dbReference>
<dbReference type="Proteomes" id="UP001596150">
    <property type="component" value="Unassembled WGS sequence"/>
</dbReference>
<dbReference type="Gene3D" id="1.10.443.10">
    <property type="entry name" value="Intergrase catalytic core"/>
    <property type="match status" value="1"/>
</dbReference>
<feature type="domain" description="Tyr recombinase" evidence="5">
    <location>
        <begin position="200"/>
        <end position="376"/>
    </location>
</feature>
<dbReference type="Pfam" id="PF22022">
    <property type="entry name" value="Phage_int_M"/>
    <property type="match status" value="1"/>
</dbReference>
<sequence>MALTDAACRNAKASERDFKLSDSGQLYLLVRPNGSKLWRLNYRFNGRQRTLSLGSYPKVSLSQARAVREASKDKLAAGYDPGQVDLPDGMLSISRQFKTVATEWFNGKSVNWVPAHASRVWSRLERDVFPAIGSKDVAAINPGEVLAIIRSVESRDALDVAKRIRQTVSSIFRYAVASSLATLDPAAPLVDALRPKPRVKHMAALREGDLAEFFERLGSYDGNRQTALAIELVAHTFVRTKEIRFARWRELEPDLWRIPAERMKMGKEHIVPLTPHVRTLFAALRDQSDGSDWVFPGEKPGKPISENTMIFGLYRMGYHSRATIHGFRSTASTILNESGLWRPDAIERQLAHVPKNEVRSAYNAALYLKERAEMMEWYSAFLMERAQEQGR</sequence>
<dbReference type="Gene3D" id="3.30.160.390">
    <property type="entry name" value="Integrase, DNA-binding domain"/>
    <property type="match status" value="1"/>
</dbReference>
<evidence type="ECO:0000313" key="6">
    <source>
        <dbReference type="EMBL" id="MFC5514389.1"/>
    </source>
</evidence>
<dbReference type="InterPro" id="IPR038488">
    <property type="entry name" value="Integrase_DNA-bd_sf"/>
</dbReference>
<comment type="caution">
    <text evidence="6">The sequence shown here is derived from an EMBL/GenBank/DDBJ whole genome shotgun (WGS) entry which is preliminary data.</text>
</comment>
<dbReference type="InterPro" id="IPR013762">
    <property type="entry name" value="Integrase-like_cat_sf"/>
</dbReference>
<comment type="similarity">
    <text evidence="1">Belongs to the 'phage' integrase family.</text>
</comment>
<keyword evidence="3" id="KW-0238">DNA-binding</keyword>
<dbReference type="InterPro" id="IPR025166">
    <property type="entry name" value="Integrase_DNA_bind_dom"/>
</dbReference>
<protein>
    <submittedName>
        <fullName evidence="6">Tyrosine-type recombinase/integrase</fullName>
    </submittedName>
</protein>
<dbReference type="SUPFAM" id="SSF56349">
    <property type="entry name" value="DNA breaking-rejoining enzymes"/>
    <property type="match status" value="1"/>
</dbReference>
<gene>
    <name evidence="6" type="ORF">ACFPP9_01300</name>
</gene>
<reference evidence="7" key="1">
    <citation type="journal article" date="2019" name="Int. J. Syst. Evol. Microbiol.">
        <title>The Global Catalogue of Microorganisms (GCM) 10K type strain sequencing project: providing services to taxonomists for standard genome sequencing and annotation.</title>
        <authorList>
            <consortium name="The Broad Institute Genomics Platform"/>
            <consortium name="The Broad Institute Genome Sequencing Center for Infectious Disease"/>
            <person name="Wu L."/>
            <person name="Ma J."/>
        </authorList>
    </citation>
    <scope>NUCLEOTIDE SEQUENCE [LARGE SCALE GENOMIC DNA]</scope>
    <source>
        <strain evidence="7">KACC 12633</strain>
    </source>
</reference>
<dbReference type="PANTHER" id="PTHR30629">
    <property type="entry name" value="PROPHAGE INTEGRASE"/>
    <property type="match status" value="1"/>
</dbReference>
<dbReference type="PANTHER" id="PTHR30629:SF2">
    <property type="entry name" value="PROPHAGE INTEGRASE INTS-RELATED"/>
    <property type="match status" value="1"/>
</dbReference>
<name>A0ABW0PVK3_9HYPH</name>
<proteinExistence type="inferred from homology"/>
<dbReference type="PROSITE" id="PS51898">
    <property type="entry name" value="TYR_RECOMBINASE"/>
    <property type="match status" value="1"/>
</dbReference>
<keyword evidence="2" id="KW-0229">DNA integration</keyword>
<dbReference type="Pfam" id="PF00589">
    <property type="entry name" value="Phage_integrase"/>
    <property type="match status" value="1"/>
</dbReference>
<evidence type="ECO:0000256" key="3">
    <source>
        <dbReference type="ARBA" id="ARBA00023125"/>
    </source>
</evidence>
<dbReference type="EMBL" id="JBHSML010000001">
    <property type="protein sequence ID" value="MFC5514389.1"/>
    <property type="molecule type" value="Genomic_DNA"/>
</dbReference>
<keyword evidence="4" id="KW-0233">DNA recombination</keyword>
<organism evidence="6 7">
    <name type="scientific">Kaistia terrae</name>
    <dbReference type="NCBI Taxonomy" id="537017"/>
    <lineage>
        <taxon>Bacteria</taxon>
        <taxon>Pseudomonadati</taxon>
        <taxon>Pseudomonadota</taxon>
        <taxon>Alphaproteobacteria</taxon>
        <taxon>Hyphomicrobiales</taxon>
        <taxon>Kaistiaceae</taxon>
        <taxon>Kaistia</taxon>
    </lineage>
</organism>
<dbReference type="InterPro" id="IPR010998">
    <property type="entry name" value="Integrase_recombinase_N"/>
</dbReference>
<dbReference type="Gene3D" id="1.10.150.130">
    <property type="match status" value="1"/>
</dbReference>
<evidence type="ECO:0000256" key="1">
    <source>
        <dbReference type="ARBA" id="ARBA00008857"/>
    </source>
</evidence>
<evidence type="ECO:0000256" key="2">
    <source>
        <dbReference type="ARBA" id="ARBA00022908"/>
    </source>
</evidence>
<keyword evidence="7" id="KW-1185">Reference proteome</keyword>
<dbReference type="RefSeq" id="WP_266345005.1">
    <property type="nucleotide sequence ID" value="NZ_JAPKNH010000006.1"/>
</dbReference>
<evidence type="ECO:0000256" key="4">
    <source>
        <dbReference type="ARBA" id="ARBA00023172"/>
    </source>
</evidence>
<dbReference type="InterPro" id="IPR011010">
    <property type="entry name" value="DNA_brk_join_enz"/>
</dbReference>
<accession>A0ABW0PVK3</accession>
<dbReference type="Pfam" id="PF13356">
    <property type="entry name" value="Arm-DNA-bind_3"/>
    <property type="match status" value="1"/>
</dbReference>
<evidence type="ECO:0000259" key="5">
    <source>
        <dbReference type="PROSITE" id="PS51898"/>
    </source>
</evidence>
<dbReference type="InterPro" id="IPR053876">
    <property type="entry name" value="Phage_int_M"/>
</dbReference>
<evidence type="ECO:0000313" key="7">
    <source>
        <dbReference type="Proteomes" id="UP001596150"/>
    </source>
</evidence>
<dbReference type="InterPro" id="IPR050808">
    <property type="entry name" value="Phage_Integrase"/>
</dbReference>
<dbReference type="InterPro" id="IPR002104">
    <property type="entry name" value="Integrase_catalytic"/>
</dbReference>